<gene>
    <name evidence="1" type="ORF">F5891DRAFT_1195952</name>
</gene>
<reference evidence="1" key="1">
    <citation type="journal article" date="2020" name="New Phytol.">
        <title>Comparative genomics reveals dynamic genome evolution in host specialist ectomycorrhizal fungi.</title>
        <authorList>
            <person name="Lofgren L.A."/>
            <person name="Nguyen N.H."/>
            <person name="Vilgalys R."/>
            <person name="Ruytinx J."/>
            <person name="Liao H.L."/>
            <person name="Branco S."/>
            <person name="Kuo A."/>
            <person name="LaButti K."/>
            <person name="Lipzen A."/>
            <person name="Andreopoulos W."/>
            <person name="Pangilinan J."/>
            <person name="Riley R."/>
            <person name="Hundley H."/>
            <person name="Na H."/>
            <person name="Barry K."/>
            <person name="Grigoriev I.V."/>
            <person name="Stajich J.E."/>
            <person name="Kennedy P.G."/>
        </authorList>
    </citation>
    <scope>NUCLEOTIDE SEQUENCE</scope>
    <source>
        <strain evidence="1">FC203</strain>
    </source>
</reference>
<dbReference type="RefSeq" id="XP_041219390.1">
    <property type="nucleotide sequence ID" value="XM_041368216.1"/>
</dbReference>
<dbReference type="AlphaFoldDB" id="A0AAD4DU33"/>
<sequence length="101" mass="11101">MKQQLQDQLVELRLCLEALPTHIPVPLAAESRYKFSDFSTDAEWAADIGEAGARGPEIEAVVDVLETWIEKCSGDIILEKWVHDILEAAQGAILVAGKDVN</sequence>
<evidence type="ECO:0000313" key="2">
    <source>
        <dbReference type="Proteomes" id="UP001195769"/>
    </source>
</evidence>
<protein>
    <submittedName>
        <fullName evidence="1">Uncharacterized protein</fullName>
    </submittedName>
</protein>
<dbReference type="Proteomes" id="UP001195769">
    <property type="component" value="Unassembled WGS sequence"/>
</dbReference>
<dbReference type="EMBL" id="JABBWK010000090">
    <property type="protein sequence ID" value="KAG1893814.1"/>
    <property type="molecule type" value="Genomic_DNA"/>
</dbReference>
<accession>A0AAD4DU33</accession>
<proteinExistence type="predicted"/>
<evidence type="ECO:0000313" key="1">
    <source>
        <dbReference type="EMBL" id="KAG1893814.1"/>
    </source>
</evidence>
<dbReference type="GeneID" id="64662514"/>
<name>A0AAD4DU33_9AGAM</name>
<organism evidence="1 2">
    <name type="scientific">Suillus fuscotomentosus</name>
    <dbReference type="NCBI Taxonomy" id="1912939"/>
    <lineage>
        <taxon>Eukaryota</taxon>
        <taxon>Fungi</taxon>
        <taxon>Dikarya</taxon>
        <taxon>Basidiomycota</taxon>
        <taxon>Agaricomycotina</taxon>
        <taxon>Agaricomycetes</taxon>
        <taxon>Agaricomycetidae</taxon>
        <taxon>Boletales</taxon>
        <taxon>Suillineae</taxon>
        <taxon>Suillaceae</taxon>
        <taxon>Suillus</taxon>
    </lineage>
</organism>
<comment type="caution">
    <text evidence="1">The sequence shown here is derived from an EMBL/GenBank/DDBJ whole genome shotgun (WGS) entry which is preliminary data.</text>
</comment>
<keyword evidence="2" id="KW-1185">Reference proteome</keyword>